<dbReference type="GO" id="GO:0070967">
    <property type="term" value="F:coenzyme F420 binding"/>
    <property type="evidence" value="ECO:0007669"/>
    <property type="project" value="TreeGrafter"/>
</dbReference>
<evidence type="ECO:0000256" key="1">
    <source>
        <dbReference type="ARBA" id="ARBA00008710"/>
    </source>
</evidence>
<evidence type="ECO:0000256" key="2">
    <source>
        <dbReference type="ARBA" id="ARBA00049106"/>
    </source>
</evidence>
<organism evidence="3">
    <name type="scientific">freshwater metagenome</name>
    <dbReference type="NCBI Taxonomy" id="449393"/>
    <lineage>
        <taxon>unclassified sequences</taxon>
        <taxon>metagenomes</taxon>
        <taxon>ecological metagenomes</taxon>
    </lineage>
</organism>
<reference evidence="3" key="1">
    <citation type="submission" date="2020-05" db="EMBL/GenBank/DDBJ databases">
        <authorList>
            <person name="Chiriac C."/>
            <person name="Salcher M."/>
            <person name="Ghai R."/>
            <person name="Kavagutti S V."/>
        </authorList>
    </citation>
    <scope>NUCLEOTIDE SEQUENCE</scope>
</reference>
<dbReference type="GO" id="GO:0016491">
    <property type="term" value="F:oxidoreductase activity"/>
    <property type="evidence" value="ECO:0007669"/>
    <property type="project" value="InterPro"/>
</dbReference>
<dbReference type="Pfam" id="PF04075">
    <property type="entry name" value="F420H2_quin_red"/>
    <property type="match status" value="1"/>
</dbReference>
<proteinExistence type="inferred from homology"/>
<protein>
    <submittedName>
        <fullName evidence="3">Unannotated protein</fullName>
    </submittedName>
</protein>
<dbReference type="EMBL" id="CAFBMW010000009">
    <property type="protein sequence ID" value="CAB4934641.1"/>
    <property type="molecule type" value="Genomic_DNA"/>
</dbReference>
<gene>
    <name evidence="3" type="ORF">UFOPK3662_01454</name>
</gene>
<dbReference type="GO" id="GO:0005886">
    <property type="term" value="C:plasma membrane"/>
    <property type="evidence" value="ECO:0007669"/>
    <property type="project" value="TreeGrafter"/>
</dbReference>
<dbReference type="InterPro" id="IPR012349">
    <property type="entry name" value="Split_barrel_FMN-bd"/>
</dbReference>
<comment type="catalytic activity">
    <reaction evidence="2">
        <text>oxidized coenzyme F420-(gamma-L-Glu)(n) + a quinol + H(+) = reduced coenzyme F420-(gamma-L-Glu)(n) + a quinone</text>
        <dbReference type="Rhea" id="RHEA:39663"/>
        <dbReference type="Rhea" id="RHEA-COMP:12939"/>
        <dbReference type="Rhea" id="RHEA-COMP:14378"/>
        <dbReference type="ChEBI" id="CHEBI:15378"/>
        <dbReference type="ChEBI" id="CHEBI:24646"/>
        <dbReference type="ChEBI" id="CHEBI:132124"/>
        <dbReference type="ChEBI" id="CHEBI:133980"/>
        <dbReference type="ChEBI" id="CHEBI:139511"/>
    </reaction>
</comment>
<dbReference type="PANTHER" id="PTHR39428:SF1">
    <property type="entry name" value="F420H(2)-DEPENDENT QUINONE REDUCTASE RV1261C"/>
    <property type="match status" value="1"/>
</dbReference>
<dbReference type="PANTHER" id="PTHR39428">
    <property type="entry name" value="F420H(2)-DEPENDENT QUINONE REDUCTASE RV1261C"/>
    <property type="match status" value="1"/>
</dbReference>
<evidence type="ECO:0000313" key="3">
    <source>
        <dbReference type="EMBL" id="CAB4934641.1"/>
    </source>
</evidence>
<accession>A0A6J7IV96</accession>
<name>A0A6J7IV96_9ZZZZ</name>
<dbReference type="NCBIfam" id="TIGR00026">
    <property type="entry name" value="hi_GC_TIGR00026"/>
    <property type="match status" value="1"/>
</dbReference>
<dbReference type="AlphaFoldDB" id="A0A6J7IV96"/>
<dbReference type="InterPro" id="IPR004378">
    <property type="entry name" value="F420H2_quin_Rdtase"/>
</dbReference>
<comment type="similarity">
    <text evidence="1">Belongs to the F420H(2)-dependent quinone reductase family.</text>
</comment>
<dbReference type="Gene3D" id="2.30.110.10">
    <property type="entry name" value="Electron Transport, Fmn-binding Protein, Chain A"/>
    <property type="match status" value="1"/>
</dbReference>
<sequence length="174" mass="18748">MPAGLAADLGYAHSSANPLHRLVRWGAGTRAGGWVFSHTLRRLDDVVVRLSRGRHSAPGLLAGLAVLEVTTTGRRSGQRRTSHLIATPYAGTLALLGTNFGQATTPAWVLNLEADPRATVSYRGVSREVMARPATPAEADEVFALAGRFYPGYVSYRARVGTKRRIRAFVLEPA</sequence>